<protein>
    <submittedName>
        <fullName evidence="1">Uncharacterized protein</fullName>
    </submittedName>
</protein>
<organism evidence="1 2">
    <name type="scientific">Oceanobacillus limi</name>
    <dbReference type="NCBI Taxonomy" id="930131"/>
    <lineage>
        <taxon>Bacteria</taxon>
        <taxon>Bacillati</taxon>
        <taxon>Bacillota</taxon>
        <taxon>Bacilli</taxon>
        <taxon>Bacillales</taxon>
        <taxon>Bacillaceae</taxon>
        <taxon>Oceanobacillus</taxon>
    </lineage>
</organism>
<evidence type="ECO:0000313" key="2">
    <source>
        <dbReference type="Proteomes" id="UP000198618"/>
    </source>
</evidence>
<dbReference type="Proteomes" id="UP000198618">
    <property type="component" value="Unassembled WGS sequence"/>
</dbReference>
<dbReference type="EMBL" id="FOHE01000015">
    <property type="protein sequence ID" value="SET57480.1"/>
    <property type="molecule type" value="Genomic_DNA"/>
</dbReference>
<dbReference type="AlphaFoldDB" id="A0A1I0FHG5"/>
<evidence type="ECO:0000313" key="1">
    <source>
        <dbReference type="EMBL" id="SET57480.1"/>
    </source>
</evidence>
<name>A0A1I0FHG5_9BACI</name>
<keyword evidence="2" id="KW-1185">Reference proteome</keyword>
<sequence length="38" mass="4348">MANKPNNMTTDLAKKLLNDKNAYLTEEGKKQLEKIVKN</sequence>
<reference evidence="1 2" key="1">
    <citation type="submission" date="2016-10" db="EMBL/GenBank/DDBJ databases">
        <authorList>
            <person name="de Groot N.N."/>
        </authorList>
    </citation>
    <scope>NUCLEOTIDE SEQUENCE [LARGE SCALE GENOMIC DNA]</scope>
    <source>
        <strain evidence="1 2">IBRC-M 10780</strain>
    </source>
</reference>
<gene>
    <name evidence="1" type="ORF">SAMN05216389_11550</name>
</gene>
<proteinExistence type="predicted"/>
<accession>A0A1I0FHG5</accession>